<keyword evidence="2" id="KW-0812">Transmembrane</keyword>
<comment type="caution">
    <text evidence="3">The sequence shown here is derived from an EMBL/GenBank/DDBJ whole genome shotgun (WGS) entry which is preliminary data.</text>
</comment>
<evidence type="ECO:0000313" key="3">
    <source>
        <dbReference type="EMBL" id="MDK9498634.1"/>
    </source>
</evidence>
<evidence type="ECO:0008006" key="5">
    <source>
        <dbReference type="Google" id="ProtNLM"/>
    </source>
</evidence>
<feature type="region of interest" description="Disordered" evidence="1">
    <location>
        <begin position="1"/>
        <end position="25"/>
    </location>
</feature>
<dbReference type="RefSeq" id="WP_285344701.1">
    <property type="nucleotide sequence ID" value="NZ_JASITI010000032.1"/>
</dbReference>
<proteinExistence type="predicted"/>
<accession>A0ABT7H0J3</accession>
<keyword evidence="2" id="KW-0472">Membrane</keyword>
<feature type="transmembrane region" description="Helical" evidence="2">
    <location>
        <begin position="92"/>
        <end position="111"/>
    </location>
</feature>
<dbReference type="EMBL" id="JASITI010000032">
    <property type="protein sequence ID" value="MDK9498634.1"/>
    <property type="molecule type" value="Genomic_DNA"/>
</dbReference>
<dbReference type="Proteomes" id="UP001223390">
    <property type="component" value="Unassembled WGS sequence"/>
</dbReference>
<organism evidence="3 4">
    <name type="scientific">Streptomyces katrae</name>
    <dbReference type="NCBI Taxonomy" id="68223"/>
    <lineage>
        <taxon>Bacteria</taxon>
        <taxon>Bacillati</taxon>
        <taxon>Actinomycetota</taxon>
        <taxon>Actinomycetes</taxon>
        <taxon>Kitasatosporales</taxon>
        <taxon>Streptomycetaceae</taxon>
        <taxon>Streptomyces</taxon>
    </lineage>
</organism>
<feature type="compositionally biased region" description="Basic and acidic residues" evidence="1">
    <location>
        <begin position="1"/>
        <end position="12"/>
    </location>
</feature>
<protein>
    <recommendedName>
        <fullName evidence="5">Integral membrane protein</fullName>
    </recommendedName>
</protein>
<feature type="transmembrane region" description="Helical" evidence="2">
    <location>
        <begin position="24"/>
        <end position="49"/>
    </location>
</feature>
<evidence type="ECO:0000256" key="2">
    <source>
        <dbReference type="SAM" id="Phobius"/>
    </source>
</evidence>
<evidence type="ECO:0000313" key="4">
    <source>
        <dbReference type="Proteomes" id="UP001223390"/>
    </source>
</evidence>
<keyword evidence="2" id="KW-1133">Transmembrane helix</keyword>
<reference evidence="3 4" key="1">
    <citation type="submission" date="2023-05" db="EMBL/GenBank/DDBJ databases">
        <title>Sequencing and Assembly of Streptomyces sp. NP73.</title>
        <authorList>
            <person name="Konwar A.N."/>
            <person name="Saikia K."/>
            <person name="Thakur D."/>
        </authorList>
    </citation>
    <scope>NUCLEOTIDE SEQUENCE [LARGE SCALE GENOMIC DNA]</scope>
    <source>
        <strain evidence="3 4">NP73</strain>
    </source>
</reference>
<sequence>MSRISPEPERPRPRPHQPIPRRPASATGAGVVGIVFGLVAASGAVYTLLLLTEGNGFGLFGLPVLAMGVGFLRNGTQVLAGAAYSGDRLSRLAVLPATMSGLGIMGMLAGADWDDDATLPQLTGFVVAFLLSFLLIALCERQSTRTYLDED</sequence>
<feature type="transmembrane region" description="Helical" evidence="2">
    <location>
        <begin position="117"/>
        <end position="138"/>
    </location>
</feature>
<keyword evidence="4" id="KW-1185">Reference proteome</keyword>
<feature type="transmembrane region" description="Helical" evidence="2">
    <location>
        <begin position="55"/>
        <end position="72"/>
    </location>
</feature>
<evidence type="ECO:0000256" key="1">
    <source>
        <dbReference type="SAM" id="MobiDB-lite"/>
    </source>
</evidence>
<name>A0ABT7H0J3_9ACTN</name>
<gene>
    <name evidence="3" type="ORF">QEZ40_003823</name>
</gene>